<dbReference type="EMBL" id="JBHTLN010000007">
    <property type="protein sequence ID" value="MFD1123605.1"/>
    <property type="molecule type" value="Genomic_DNA"/>
</dbReference>
<comment type="caution">
    <text evidence="2">The sequence shown here is derived from an EMBL/GenBank/DDBJ whole genome shotgun (WGS) entry which is preliminary data.</text>
</comment>
<dbReference type="RefSeq" id="WP_379035452.1">
    <property type="nucleotide sequence ID" value="NZ_JBHTLN010000007.1"/>
</dbReference>
<evidence type="ECO:0000313" key="2">
    <source>
        <dbReference type="EMBL" id="MFD1123605.1"/>
    </source>
</evidence>
<name>A0ABW3PGW1_9PROT</name>
<accession>A0ABW3PGW1</accession>
<proteinExistence type="predicted"/>
<reference evidence="3" key="1">
    <citation type="journal article" date="2019" name="Int. J. Syst. Evol. Microbiol.">
        <title>The Global Catalogue of Microorganisms (GCM) 10K type strain sequencing project: providing services to taxonomists for standard genome sequencing and annotation.</title>
        <authorList>
            <consortium name="The Broad Institute Genomics Platform"/>
            <consortium name="The Broad Institute Genome Sequencing Center for Infectious Disease"/>
            <person name="Wu L."/>
            <person name="Ma J."/>
        </authorList>
    </citation>
    <scope>NUCLEOTIDE SEQUENCE [LARGE SCALE GENOMIC DNA]</scope>
    <source>
        <strain evidence="3">CCUG 58411</strain>
    </source>
</reference>
<evidence type="ECO:0000313" key="3">
    <source>
        <dbReference type="Proteomes" id="UP001597206"/>
    </source>
</evidence>
<dbReference type="Proteomes" id="UP001597206">
    <property type="component" value="Unassembled WGS sequence"/>
</dbReference>
<protein>
    <submittedName>
        <fullName evidence="2">Uncharacterized protein</fullName>
    </submittedName>
</protein>
<organism evidence="2 3">
    <name type="scientific">Methylophilus flavus</name>
    <dbReference type="NCBI Taxonomy" id="640084"/>
    <lineage>
        <taxon>Bacteria</taxon>
        <taxon>Pseudomonadati</taxon>
        <taxon>Pseudomonadota</taxon>
        <taxon>Betaproteobacteria</taxon>
        <taxon>Nitrosomonadales</taxon>
        <taxon>Methylophilaceae</taxon>
        <taxon>Methylophilus</taxon>
    </lineage>
</organism>
<keyword evidence="1" id="KW-0812">Transmembrane</keyword>
<feature type="transmembrane region" description="Helical" evidence="1">
    <location>
        <begin position="20"/>
        <end position="45"/>
    </location>
</feature>
<keyword evidence="1" id="KW-1133">Transmembrane helix</keyword>
<gene>
    <name evidence="2" type="ORF">ACFQ2T_13905</name>
</gene>
<keyword evidence="3" id="KW-1185">Reference proteome</keyword>
<evidence type="ECO:0000256" key="1">
    <source>
        <dbReference type="SAM" id="Phobius"/>
    </source>
</evidence>
<keyword evidence="1" id="KW-0472">Membrane</keyword>
<sequence length="114" mass="12854">MPVQNQKQDTNNSVTDLLLPLGAVAVTIFGMLFISFSVIVLTGIISGGNPRFEAKSNPNKKSGMIIISSSKSIEDEIRKSQMVTPELPLHYRSQTQLSLWKSQRAYRYFDIEKY</sequence>